<name>X1VSJ4_9ZZZZ</name>
<comment type="caution">
    <text evidence="1">The sequence shown here is derived from an EMBL/GenBank/DDBJ whole genome shotgun (WGS) entry which is preliminary data.</text>
</comment>
<protein>
    <submittedName>
        <fullName evidence="1">Uncharacterized protein</fullName>
    </submittedName>
</protein>
<accession>X1VSJ4</accession>
<proteinExistence type="predicted"/>
<feature type="non-terminal residue" evidence="1">
    <location>
        <position position="1"/>
    </location>
</feature>
<organism evidence="1">
    <name type="scientific">marine sediment metagenome</name>
    <dbReference type="NCBI Taxonomy" id="412755"/>
    <lineage>
        <taxon>unclassified sequences</taxon>
        <taxon>metagenomes</taxon>
        <taxon>ecological metagenomes</taxon>
    </lineage>
</organism>
<evidence type="ECO:0000313" key="1">
    <source>
        <dbReference type="EMBL" id="GAJ20171.1"/>
    </source>
</evidence>
<feature type="non-terminal residue" evidence="1">
    <location>
        <position position="33"/>
    </location>
</feature>
<dbReference type="EMBL" id="BARW01043473">
    <property type="protein sequence ID" value="GAJ20171.1"/>
    <property type="molecule type" value="Genomic_DNA"/>
</dbReference>
<dbReference type="AlphaFoldDB" id="X1VSJ4"/>
<gene>
    <name evidence="1" type="ORF">S12H4_63641</name>
</gene>
<sequence length="33" mass="3732">TLSPKCVSKETLGQTRSIKRATYTTRRHLEKAA</sequence>
<reference evidence="1" key="1">
    <citation type="journal article" date="2014" name="Front. Microbiol.">
        <title>High frequency of phylogenetically diverse reductive dehalogenase-homologous genes in deep subseafloor sedimentary metagenomes.</title>
        <authorList>
            <person name="Kawai M."/>
            <person name="Futagami T."/>
            <person name="Toyoda A."/>
            <person name="Takaki Y."/>
            <person name="Nishi S."/>
            <person name="Hori S."/>
            <person name="Arai W."/>
            <person name="Tsubouchi T."/>
            <person name="Morono Y."/>
            <person name="Uchiyama I."/>
            <person name="Ito T."/>
            <person name="Fujiyama A."/>
            <person name="Inagaki F."/>
            <person name="Takami H."/>
        </authorList>
    </citation>
    <scope>NUCLEOTIDE SEQUENCE</scope>
    <source>
        <strain evidence="1">Expedition CK06-06</strain>
    </source>
</reference>